<organism evidence="2 3">
    <name type="scientific">Xenoophorus captivus</name>
    <dbReference type="NCBI Taxonomy" id="1517983"/>
    <lineage>
        <taxon>Eukaryota</taxon>
        <taxon>Metazoa</taxon>
        <taxon>Chordata</taxon>
        <taxon>Craniata</taxon>
        <taxon>Vertebrata</taxon>
        <taxon>Euteleostomi</taxon>
        <taxon>Actinopterygii</taxon>
        <taxon>Neopterygii</taxon>
        <taxon>Teleostei</taxon>
        <taxon>Neoteleostei</taxon>
        <taxon>Acanthomorphata</taxon>
        <taxon>Ovalentaria</taxon>
        <taxon>Atherinomorphae</taxon>
        <taxon>Cyprinodontiformes</taxon>
        <taxon>Goodeidae</taxon>
        <taxon>Xenoophorus</taxon>
    </lineage>
</organism>
<reference evidence="2 3" key="1">
    <citation type="submission" date="2021-06" db="EMBL/GenBank/DDBJ databases">
        <authorList>
            <person name="Palmer J.M."/>
        </authorList>
    </citation>
    <scope>NUCLEOTIDE SEQUENCE [LARGE SCALE GENOMIC DNA]</scope>
    <source>
        <strain evidence="2 3">XC_2019</strain>
        <tissue evidence="2">Muscle</tissue>
    </source>
</reference>
<dbReference type="InterPro" id="IPR038377">
    <property type="entry name" value="Na/Glc_symporter_sf"/>
</dbReference>
<evidence type="ECO:0008006" key="4">
    <source>
        <dbReference type="Google" id="ProtNLM"/>
    </source>
</evidence>
<proteinExistence type="predicted"/>
<protein>
    <recommendedName>
        <fullName evidence="4">Sodium/glucose cotransporter 4</fullName>
    </recommendedName>
</protein>
<feature type="non-terminal residue" evidence="2">
    <location>
        <position position="1"/>
    </location>
</feature>
<keyword evidence="1" id="KW-1133">Transmembrane helix</keyword>
<evidence type="ECO:0000313" key="2">
    <source>
        <dbReference type="EMBL" id="MEQ2195631.1"/>
    </source>
</evidence>
<name>A0ABV0QII1_9TELE</name>
<keyword evidence="1" id="KW-0812">Transmembrane</keyword>
<keyword evidence="3" id="KW-1185">Reference proteome</keyword>
<sequence>GAFWGLITGLVVGLVRMILEFFYTAPSCGQPDRRPSVLADVHYLYFALILLALTCLVIVAVSLGSAPIPEEHLYRLTWWSRYNLEPRIDLITPAPDPADSISFGTEQLQQPTWKRVLMWLCGLTGPTTQSDPPSTENNDLNFLHEKPVWRKVCNCNALLLLAFNVFLWGYFA</sequence>
<dbReference type="EMBL" id="JAHRIN010011714">
    <property type="protein sequence ID" value="MEQ2195631.1"/>
    <property type="molecule type" value="Genomic_DNA"/>
</dbReference>
<gene>
    <name evidence="2" type="ORF">XENOCAPTIV_015957</name>
</gene>
<feature type="transmembrane region" description="Helical" evidence="1">
    <location>
        <begin position="152"/>
        <end position="171"/>
    </location>
</feature>
<dbReference type="PANTHER" id="PTHR11819">
    <property type="entry name" value="SOLUTE CARRIER FAMILY 5"/>
    <property type="match status" value="1"/>
</dbReference>
<dbReference type="Proteomes" id="UP001434883">
    <property type="component" value="Unassembled WGS sequence"/>
</dbReference>
<feature type="transmembrane region" description="Helical" evidence="1">
    <location>
        <begin position="43"/>
        <end position="66"/>
    </location>
</feature>
<evidence type="ECO:0000256" key="1">
    <source>
        <dbReference type="SAM" id="Phobius"/>
    </source>
</evidence>
<evidence type="ECO:0000313" key="3">
    <source>
        <dbReference type="Proteomes" id="UP001434883"/>
    </source>
</evidence>
<keyword evidence="1" id="KW-0472">Membrane</keyword>
<feature type="transmembrane region" description="Helical" evidence="1">
    <location>
        <begin position="5"/>
        <end position="23"/>
    </location>
</feature>
<comment type="caution">
    <text evidence="2">The sequence shown here is derived from an EMBL/GenBank/DDBJ whole genome shotgun (WGS) entry which is preliminary data.</text>
</comment>
<dbReference type="PANTHER" id="PTHR11819:SF96">
    <property type="entry name" value="SODIUM_GLUCOSE COTRANSPORTER 4"/>
    <property type="match status" value="1"/>
</dbReference>
<dbReference type="Gene3D" id="1.20.1730.10">
    <property type="entry name" value="Sodium/glucose cotransporter"/>
    <property type="match status" value="1"/>
</dbReference>
<accession>A0ABV0QII1</accession>